<proteinExistence type="predicted"/>
<dbReference type="AlphaFoldDB" id="A0ABD2AA41"/>
<organism evidence="1 2">
    <name type="scientific">Vespula squamosa</name>
    <name type="common">Southern yellow jacket</name>
    <name type="synonym">Wasp</name>
    <dbReference type="NCBI Taxonomy" id="30214"/>
    <lineage>
        <taxon>Eukaryota</taxon>
        <taxon>Metazoa</taxon>
        <taxon>Ecdysozoa</taxon>
        <taxon>Arthropoda</taxon>
        <taxon>Hexapoda</taxon>
        <taxon>Insecta</taxon>
        <taxon>Pterygota</taxon>
        <taxon>Neoptera</taxon>
        <taxon>Endopterygota</taxon>
        <taxon>Hymenoptera</taxon>
        <taxon>Apocrita</taxon>
        <taxon>Aculeata</taxon>
        <taxon>Vespoidea</taxon>
        <taxon>Vespidae</taxon>
        <taxon>Vespinae</taxon>
        <taxon>Vespula</taxon>
    </lineage>
</organism>
<evidence type="ECO:0000313" key="1">
    <source>
        <dbReference type="EMBL" id="KAL2717187.1"/>
    </source>
</evidence>
<dbReference type="Proteomes" id="UP001607302">
    <property type="component" value="Unassembled WGS sequence"/>
</dbReference>
<accession>A0ABD2AA41</accession>
<reference evidence="1 2" key="1">
    <citation type="journal article" date="2024" name="Ann. Entomol. Soc. Am.">
        <title>Genomic analyses of the southern and eastern yellowjacket wasps (Hymenoptera: Vespidae) reveal evolutionary signatures of social life.</title>
        <authorList>
            <person name="Catto M.A."/>
            <person name="Caine P.B."/>
            <person name="Orr S.E."/>
            <person name="Hunt B.G."/>
            <person name="Goodisman M.A.D."/>
        </authorList>
    </citation>
    <scope>NUCLEOTIDE SEQUENCE [LARGE SCALE GENOMIC DNA]</scope>
    <source>
        <strain evidence="1">233</strain>
        <tissue evidence="1">Head and thorax</tissue>
    </source>
</reference>
<sequence length="79" mass="9336">MLHDARLNIIKIKFVHFILYAIDKELCAACLIRVLDRSNFQDIEKTFVFSYNICQTIFTFLNKHIPSKPNSRVTNMIFL</sequence>
<keyword evidence="2" id="KW-1185">Reference proteome</keyword>
<gene>
    <name evidence="1" type="ORF">V1478_012887</name>
</gene>
<dbReference type="EMBL" id="JAUDFV010000153">
    <property type="protein sequence ID" value="KAL2717187.1"/>
    <property type="molecule type" value="Genomic_DNA"/>
</dbReference>
<name>A0ABD2AA41_VESSQ</name>
<evidence type="ECO:0000313" key="2">
    <source>
        <dbReference type="Proteomes" id="UP001607302"/>
    </source>
</evidence>
<comment type="caution">
    <text evidence="1">The sequence shown here is derived from an EMBL/GenBank/DDBJ whole genome shotgun (WGS) entry which is preliminary data.</text>
</comment>
<protein>
    <submittedName>
        <fullName evidence="1">Uncharacterized protein</fullName>
    </submittedName>
</protein>